<evidence type="ECO:0000313" key="1">
    <source>
        <dbReference type="EnsemblPlants" id="cds.evm.model.04.2464"/>
    </source>
</evidence>
<dbReference type="PANTHER" id="PTHR33116:SF86">
    <property type="entry name" value="REVERSE TRANSCRIPTASE DOMAIN-CONTAINING PROTEIN"/>
    <property type="match status" value="1"/>
</dbReference>
<dbReference type="EnsemblPlants" id="evm.model.04.2464">
    <property type="protein sequence ID" value="cds.evm.model.04.2464"/>
    <property type="gene ID" value="evm.TU.04.2464"/>
</dbReference>
<organism evidence="1 2">
    <name type="scientific">Cannabis sativa</name>
    <name type="common">Hemp</name>
    <name type="synonym">Marijuana</name>
    <dbReference type="NCBI Taxonomy" id="3483"/>
    <lineage>
        <taxon>Eukaryota</taxon>
        <taxon>Viridiplantae</taxon>
        <taxon>Streptophyta</taxon>
        <taxon>Embryophyta</taxon>
        <taxon>Tracheophyta</taxon>
        <taxon>Spermatophyta</taxon>
        <taxon>Magnoliopsida</taxon>
        <taxon>eudicotyledons</taxon>
        <taxon>Gunneridae</taxon>
        <taxon>Pentapetalae</taxon>
        <taxon>rosids</taxon>
        <taxon>fabids</taxon>
        <taxon>Rosales</taxon>
        <taxon>Cannabaceae</taxon>
        <taxon>Cannabis</taxon>
    </lineage>
</organism>
<reference evidence="1" key="2">
    <citation type="submission" date="2021-03" db="UniProtKB">
        <authorList>
            <consortium name="EnsemblPlants"/>
        </authorList>
    </citation>
    <scope>IDENTIFICATION</scope>
</reference>
<dbReference type="Gramene" id="evm.model.04.2464">
    <property type="protein sequence ID" value="cds.evm.model.04.2464"/>
    <property type="gene ID" value="evm.TU.04.2464"/>
</dbReference>
<dbReference type="EMBL" id="UZAU01000408">
    <property type="status" value="NOT_ANNOTATED_CDS"/>
    <property type="molecule type" value="Genomic_DNA"/>
</dbReference>
<reference evidence="1" key="1">
    <citation type="submission" date="2018-11" db="EMBL/GenBank/DDBJ databases">
        <authorList>
            <person name="Grassa J C."/>
        </authorList>
    </citation>
    <scope>NUCLEOTIDE SEQUENCE [LARGE SCALE GENOMIC DNA]</scope>
</reference>
<dbReference type="PANTHER" id="PTHR33116">
    <property type="entry name" value="REVERSE TRANSCRIPTASE ZINC-BINDING DOMAIN-CONTAINING PROTEIN-RELATED-RELATED"/>
    <property type="match status" value="1"/>
</dbReference>
<evidence type="ECO:0008006" key="3">
    <source>
        <dbReference type="Google" id="ProtNLM"/>
    </source>
</evidence>
<sequence length="139" mass="15497">MSLLRRFEHASGQQINLGKSSVFFSPNVNGQLRHSICTTLHMPEASENSFYLGLPNIIGRNKNAILGFLKNKVMNRINSWSGKLLSGAGKEILLKTVIQSLPTYAMSVFLIPLGTCNEIEKLMARFWWKTTNSKGNGII</sequence>
<dbReference type="OMA" id="GCKRICH"/>
<accession>A0A803PGT8</accession>
<dbReference type="AlphaFoldDB" id="A0A803PGT8"/>
<protein>
    <recommendedName>
        <fullName evidence="3">Reverse transcriptase</fullName>
    </recommendedName>
</protein>
<name>A0A803PGT8_CANSA</name>
<proteinExistence type="predicted"/>
<keyword evidence="2" id="KW-1185">Reference proteome</keyword>
<dbReference type="Proteomes" id="UP000596661">
    <property type="component" value="Chromosome 4"/>
</dbReference>
<evidence type="ECO:0000313" key="2">
    <source>
        <dbReference type="Proteomes" id="UP000596661"/>
    </source>
</evidence>